<dbReference type="EMBL" id="LS974617">
    <property type="protein sequence ID" value="CAG7886374.1"/>
    <property type="molecule type" value="Genomic_DNA"/>
</dbReference>
<feature type="region of interest" description="Disordered" evidence="1">
    <location>
        <begin position="1"/>
        <end position="35"/>
    </location>
</feature>
<gene>
    <name evidence="2" type="ORF">BRAPAZ1V2_A01P04500.2</name>
</gene>
<evidence type="ECO:0000256" key="1">
    <source>
        <dbReference type="SAM" id="MobiDB-lite"/>
    </source>
</evidence>
<dbReference type="Proteomes" id="UP000694005">
    <property type="component" value="Chromosome A01"/>
</dbReference>
<feature type="compositionally biased region" description="Low complexity" evidence="1">
    <location>
        <begin position="18"/>
        <end position="33"/>
    </location>
</feature>
<evidence type="ECO:0000313" key="2">
    <source>
        <dbReference type="EMBL" id="CAG7886374.1"/>
    </source>
</evidence>
<dbReference type="PANTHER" id="PTHR33676">
    <property type="entry name" value="COLD REGULATED PROTEIN 27"/>
    <property type="match status" value="1"/>
</dbReference>
<reference evidence="2 3" key="1">
    <citation type="submission" date="2021-07" db="EMBL/GenBank/DDBJ databases">
        <authorList>
            <consortium name="Genoscope - CEA"/>
            <person name="William W."/>
        </authorList>
    </citation>
    <scope>NUCLEOTIDE SEQUENCE [LARGE SCALE GENOMIC DNA]</scope>
</reference>
<name>A0A8D9GTX9_BRACM</name>
<dbReference type="GO" id="GO:0042752">
    <property type="term" value="P:regulation of circadian rhythm"/>
    <property type="evidence" value="ECO:0007669"/>
    <property type="project" value="InterPro"/>
</dbReference>
<organism evidence="2 3">
    <name type="scientific">Brassica campestris</name>
    <name type="common">Field mustard</name>
    <dbReference type="NCBI Taxonomy" id="3711"/>
    <lineage>
        <taxon>Eukaryota</taxon>
        <taxon>Viridiplantae</taxon>
        <taxon>Streptophyta</taxon>
        <taxon>Embryophyta</taxon>
        <taxon>Tracheophyta</taxon>
        <taxon>Spermatophyta</taxon>
        <taxon>Magnoliopsida</taxon>
        <taxon>eudicotyledons</taxon>
        <taxon>Gunneridae</taxon>
        <taxon>Pentapetalae</taxon>
        <taxon>rosids</taxon>
        <taxon>malvids</taxon>
        <taxon>Brassicales</taxon>
        <taxon>Brassicaceae</taxon>
        <taxon>Brassiceae</taxon>
        <taxon>Brassica</taxon>
    </lineage>
</organism>
<accession>A0A8D9GTX9</accession>
<dbReference type="PANTHER" id="PTHR33676:SF17">
    <property type="entry name" value="COLD-REGULATED PROTEIN 28"/>
    <property type="match status" value="1"/>
</dbReference>
<dbReference type="GO" id="GO:0009409">
    <property type="term" value="P:response to cold"/>
    <property type="evidence" value="ECO:0007669"/>
    <property type="project" value="InterPro"/>
</dbReference>
<proteinExistence type="predicted"/>
<evidence type="ECO:0000313" key="3">
    <source>
        <dbReference type="Proteomes" id="UP000694005"/>
    </source>
</evidence>
<dbReference type="InterPro" id="IPR044678">
    <property type="entry name" value="COR27/28"/>
</dbReference>
<protein>
    <submittedName>
        <fullName evidence="2">Uncharacterized protein</fullName>
    </submittedName>
</protein>
<sequence>MENEYEVVNTVSRDAAESQSDSSTLSNSLESGLTVGDADSKKLDECGGWTNEKHNLYLDSLENSFVKQLYSLLGGGGETQRLSRTRGVQSNSHKLTDQFTVLQNGYRQKVSFGKKRAHLETMGTAVQGNILCNEEIKSSGDSMKNSLGHEYPAQNTAEASGQNFREEEVEEKGCNSEVSRKRRREANYDDSSLNDQVNYRKITHTKQLYVC</sequence>
<dbReference type="AlphaFoldDB" id="A0A8D9GTX9"/>
<dbReference type="Gramene" id="A01p04500.2_BraZ1">
    <property type="protein sequence ID" value="A01p04500.2_BraZ1.CDS"/>
    <property type="gene ID" value="A01g04500.2_BraZ1"/>
</dbReference>
<feature type="region of interest" description="Disordered" evidence="1">
    <location>
        <begin position="156"/>
        <end position="189"/>
    </location>
</feature>